<proteinExistence type="predicted"/>
<gene>
    <name evidence="1" type="ORF">SEA_WEISS13_53</name>
</gene>
<protein>
    <submittedName>
        <fullName evidence="1">Uncharacterized protein</fullName>
    </submittedName>
</protein>
<sequence length="53" mass="5778">MQEGRTGLTLSVDEHSLQPIPVSLYGLQHWTMTHCNGKPDWKAPTFKPSAGAG</sequence>
<accession>A0A109QIK0</accession>
<reference evidence="1 2" key="1">
    <citation type="submission" date="2015-08" db="EMBL/GenBank/DDBJ databases">
        <authorList>
            <person name="Adams C.A."/>
            <person name="Ardeshna N.S."/>
            <person name="Badithe A.V."/>
            <person name="Badrani J.H."/>
            <person name="Birkholz E.A."/>
            <person name="Butler M."/>
            <person name="Chu A."/>
            <person name="Farmer C.N."/>
            <person name="Frischer G.M."/>
            <person name="Hsieh L.Y."/>
            <person name="Jackson K.B."/>
            <person name="Kagy D.N."/>
            <person name="Kendall J.C."/>
            <person name="Lin C.Y."/>
            <person name="Morgan M.N."/>
            <person name="Nachnani R."/>
            <person name="Nadeau S.M."/>
            <person name="Parikh M."/>
            <person name="Perez M.V."/>
            <person name="Peters C.E."/>
            <person name="Pogliano J."/>
            <person name="Popescu N.I."/>
            <person name="Shiao R."/>
            <person name="Song C.L."/>
            <person name="Ting J.M."/>
            <person name="Udani D.R."/>
            <person name="Waller L.B."/>
            <person name="Wang A.Y."/>
            <person name="Wu C.E."/>
            <person name="Yang A.B."/>
            <person name="Yao J."/>
            <person name="Zhang B.H."/>
            <person name="Anders K.R."/>
            <person name="Bradley K.W."/>
            <person name="Asai D.J."/>
            <person name="Bowman C.A."/>
            <person name="Russell D.A."/>
            <person name="Pope W.H."/>
            <person name="Jacobs-Sera D."/>
            <person name="Hendrix R.W."/>
            <person name="Hatfull G.F."/>
        </authorList>
    </citation>
    <scope>NUCLEOTIDE SEQUENCE [LARGE SCALE GENOMIC DNA]</scope>
</reference>
<dbReference type="Proteomes" id="UP000224265">
    <property type="component" value="Segment"/>
</dbReference>
<evidence type="ECO:0000313" key="1">
    <source>
        <dbReference type="EMBL" id="AMB17267.1"/>
    </source>
</evidence>
<name>A0A109QIK0_9CAUD</name>
<evidence type="ECO:0000313" key="2">
    <source>
        <dbReference type="Proteomes" id="UP000224265"/>
    </source>
</evidence>
<dbReference type="EMBL" id="KT591076">
    <property type="protein sequence ID" value="AMB17267.1"/>
    <property type="molecule type" value="Genomic_DNA"/>
</dbReference>
<organism evidence="1 2">
    <name type="scientific">Mycobacterium phage Weiss13</name>
    <dbReference type="NCBI Taxonomy" id="1784843"/>
    <lineage>
        <taxon>Viruses</taxon>
        <taxon>Duplodnaviria</taxon>
        <taxon>Heunggongvirae</taxon>
        <taxon>Uroviricota</taxon>
        <taxon>Caudoviricetes</taxon>
        <taxon>Papyrusvirus</taxon>
        <taxon>Papyrusvirus send513</taxon>
    </lineage>
</organism>